<dbReference type="Gene3D" id="1.25.10.10">
    <property type="entry name" value="Leucine-rich Repeat Variant"/>
    <property type="match status" value="1"/>
</dbReference>
<dbReference type="PANTHER" id="PTHR11223:SF3">
    <property type="entry name" value="EXPORTIN-5"/>
    <property type="match status" value="1"/>
</dbReference>
<organism evidence="2 3">
    <name type="scientific">Carpediemonas membranifera</name>
    <dbReference type="NCBI Taxonomy" id="201153"/>
    <lineage>
        <taxon>Eukaryota</taxon>
        <taxon>Metamonada</taxon>
        <taxon>Carpediemonas-like organisms</taxon>
        <taxon>Carpediemonas</taxon>
    </lineage>
</organism>
<dbReference type="EMBL" id="JAHDYR010000003">
    <property type="protein sequence ID" value="KAG9397176.1"/>
    <property type="molecule type" value="Genomic_DNA"/>
</dbReference>
<reference evidence="2" key="1">
    <citation type="submission" date="2021-05" db="EMBL/GenBank/DDBJ databases">
        <title>A free-living protist that lacks canonical eukaryotic 1 DNA replication and segregation systems.</title>
        <authorList>
            <person name="Salas-Leiva D.E."/>
            <person name="Tromer E.C."/>
            <person name="Curtis B.A."/>
            <person name="Jerlstrom-Hultqvist J."/>
            <person name="Kolisko M."/>
            <person name="Yi Z."/>
            <person name="Salas-Leiva J.S."/>
            <person name="Gallot-Lavallee L."/>
            <person name="Kops G.J.P.L."/>
            <person name="Archibald J.M."/>
            <person name="Simpson A.G.B."/>
            <person name="Roger A.J."/>
        </authorList>
    </citation>
    <scope>NUCLEOTIDE SEQUENCE</scope>
    <source>
        <strain evidence="2">BICM</strain>
    </source>
</reference>
<dbReference type="GO" id="GO:0005049">
    <property type="term" value="F:nuclear export signal receptor activity"/>
    <property type="evidence" value="ECO:0007669"/>
    <property type="project" value="InterPro"/>
</dbReference>
<dbReference type="GO" id="GO:0042565">
    <property type="term" value="C:RNA nuclear export complex"/>
    <property type="evidence" value="ECO:0007669"/>
    <property type="project" value="TreeGrafter"/>
</dbReference>
<sequence>MNALPSSNAAMGSGVDDTITAALMAVFDPAAPAASRQEAQQYLDAFRSNTGNLDAFFALSKANDPQARHFGLSALSDFLERFFLTLDLPQRDLFRQSTLSLTATVDQTTPVFVKNKIGALLGGLMFIEWPQCVSDYPMRLGADAEASDSAREVVLYAFRTLSECVAEKLPNLPTDARRAAITAVSELSRTLLSFIADSVASTSEAVCTAAIGLTAVLGQWMPMSLLLEPPHVLSQMVMQLNNQAGRIGALEVLDVALRRPPEGQHDVILSGVVALFPAMFTSLDPTDDPDYYFFVQLVQLFPSVSSNQYNPLRPHVPAVSVLLGQFAEHPSHAVFGHILQFFLKILRDDKSRKAVPDEIWHRLLYLCIHRLDKKGGPSEDEPSSLFAAIDFGDDDKWADYMGVLIGRAADTIRLLAPHYPAQALWLAVERCASQDSNPDPGQYPSPTGHCTTKSPGYATVEGALHGLEAVVSGIETAATAEGVTIQPYTNEVYQLLLQALQWLTTFQSQHAIVAFRVVTALIPFAAPLARLSALQIEGDPVEAVIRFLLQSIEWRGPHEANVDMVDLSQDTLSTRRRACNALLTIVVQSPAMSTPYLEIVYRFYQSGCERRDSQGFPVLSENERATLVEAMVVASGSLPDRQGFIFALLESDYNQWTSALQTQDLLAVLAADKPDLASNNARPEEWATRRKLHFSMRCFVSVLRRLMFPAMMSHGRSQRSPLSPEISDADRPIVQLLTSAILPIAVQCVAAINRVYTGPRDPRLDSFPQVEVNGLLGKIGTGSDLRSDMDHPDNDLLYIQYLLHELYELSATFIGMACKAGCVTPDVVLLILDALPQPHSKLFHCRCMTKRLLPELSAVISMDMMEIFVSKLDTIIGIAGPALAASASSASVSREAIEEEMVIKALGVDVANGVGIAISSCFGVRTVGHVVQLDQDALTRITGPDPALRPVQLALVRQASMIMTWGCMVATKKTTRALEAAAPHLIQLPELLEPVVTEVLPIAIQAVADPKNLDFTMEIVGLVCAIHTSLHGVNKLHLMCAELAKYPGYNGSAYEQAAQRIAGLSAKKQRKVMFAFLQTLVGQIGEAKQGSTVSGVSAAATAEGRVERAQNKAQAADFMMRGDINVAGLMGDG</sequence>
<feature type="domain" description="Exportin-5 C-terminal" evidence="1">
    <location>
        <begin position="325"/>
        <end position="756"/>
    </location>
</feature>
<dbReference type="GO" id="GO:0005737">
    <property type="term" value="C:cytoplasm"/>
    <property type="evidence" value="ECO:0007669"/>
    <property type="project" value="TreeGrafter"/>
</dbReference>
<evidence type="ECO:0000259" key="1">
    <source>
        <dbReference type="Pfam" id="PF19273"/>
    </source>
</evidence>
<name>A0A8J6C133_9EUKA</name>
<accession>A0A8J6C133</accession>
<dbReference type="InterPro" id="IPR045478">
    <property type="entry name" value="Exportin-5_C"/>
</dbReference>
<dbReference type="AlphaFoldDB" id="A0A8J6C133"/>
<dbReference type="InterPro" id="IPR011989">
    <property type="entry name" value="ARM-like"/>
</dbReference>
<dbReference type="OrthoDB" id="2215036at2759"/>
<dbReference type="Pfam" id="PF19273">
    <property type="entry name" value="Exportin-5"/>
    <property type="match status" value="1"/>
</dbReference>
<comment type="caution">
    <text evidence="2">The sequence shown here is derived from an EMBL/GenBank/DDBJ whole genome shotgun (WGS) entry which is preliminary data.</text>
</comment>
<proteinExistence type="predicted"/>
<evidence type="ECO:0000313" key="3">
    <source>
        <dbReference type="Proteomes" id="UP000717585"/>
    </source>
</evidence>
<dbReference type="SUPFAM" id="SSF48371">
    <property type="entry name" value="ARM repeat"/>
    <property type="match status" value="1"/>
</dbReference>
<dbReference type="InterPro" id="IPR016024">
    <property type="entry name" value="ARM-type_fold"/>
</dbReference>
<dbReference type="GO" id="GO:0006611">
    <property type="term" value="P:protein export from nucleus"/>
    <property type="evidence" value="ECO:0007669"/>
    <property type="project" value="InterPro"/>
</dbReference>
<gene>
    <name evidence="2" type="ORF">J8273_1085</name>
</gene>
<keyword evidence="3" id="KW-1185">Reference proteome</keyword>
<dbReference type="GO" id="GO:0006405">
    <property type="term" value="P:RNA export from nucleus"/>
    <property type="evidence" value="ECO:0007669"/>
    <property type="project" value="TreeGrafter"/>
</dbReference>
<dbReference type="InterPro" id="IPR045065">
    <property type="entry name" value="XPO1/5"/>
</dbReference>
<dbReference type="GO" id="GO:0005634">
    <property type="term" value="C:nucleus"/>
    <property type="evidence" value="ECO:0007669"/>
    <property type="project" value="TreeGrafter"/>
</dbReference>
<evidence type="ECO:0000313" key="2">
    <source>
        <dbReference type="EMBL" id="KAG9397176.1"/>
    </source>
</evidence>
<protein>
    <recommendedName>
        <fullName evidence="1">Exportin-5 C-terminal domain-containing protein</fullName>
    </recommendedName>
</protein>
<dbReference type="PANTHER" id="PTHR11223">
    <property type="entry name" value="EXPORTIN 1/5"/>
    <property type="match status" value="1"/>
</dbReference>
<dbReference type="Proteomes" id="UP000717585">
    <property type="component" value="Unassembled WGS sequence"/>
</dbReference>
<dbReference type="GO" id="GO:0003723">
    <property type="term" value="F:RNA binding"/>
    <property type="evidence" value="ECO:0007669"/>
    <property type="project" value="TreeGrafter"/>
</dbReference>